<name>A0A2A9E476_9MICO</name>
<dbReference type="EMBL" id="PDJG01000001">
    <property type="protein sequence ID" value="PFG33654.1"/>
    <property type="molecule type" value="Genomic_DNA"/>
</dbReference>
<gene>
    <name evidence="8" type="ORF">ATL42_1537</name>
</gene>
<evidence type="ECO:0000256" key="5">
    <source>
        <dbReference type="ARBA" id="ARBA00023163"/>
    </source>
</evidence>
<keyword evidence="9" id="KW-1185">Reference proteome</keyword>
<dbReference type="InterPro" id="IPR039420">
    <property type="entry name" value="WalR-like"/>
</dbReference>
<keyword evidence="1 6" id="KW-0597">Phosphoprotein</keyword>
<keyword evidence="5" id="KW-0804">Transcription</keyword>
<feature type="modified residue" description="4-aspartylphosphate" evidence="6">
    <location>
        <position position="55"/>
    </location>
</feature>
<evidence type="ECO:0000259" key="7">
    <source>
        <dbReference type="PROSITE" id="PS50110"/>
    </source>
</evidence>
<dbReference type="InterPro" id="IPR001789">
    <property type="entry name" value="Sig_transdc_resp-reg_receiver"/>
</dbReference>
<comment type="caution">
    <text evidence="8">The sequence shown here is derived from an EMBL/GenBank/DDBJ whole genome shotgun (WGS) entry which is preliminary data.</text>
</comment>
<dbReference type="GO" id="GO:0006355">
    <property type="term" value="P:regulation of DNA-templated transcription"/>
    <property type="evidence" value="ECO:0007669"/>
    <property type="project" value="TreeGrafter"/>
</dbReference>
<dbReference type="GO" id="GO:0000976">
    <property type="term" value="F:transcription cis-regulatory region binding"/>
    <property type="evidence" value="ECO:0007669"/>
    <property type="project" value="TreeGrafter"/>
</dbReference>
<dbReference type="Pfam" id="PF00072">
    <property type="entry name" value="Response_reg"/>
    <property type="match status" value="1"/>
</dbReference>
<proteinExistence type="predicted"/>
<keyword evidence="4" id="KW-0238">DNA-binding</keyword>
<protein>
    <submittedName>
        <fullName evidence="8">Two-component system phosphate regulon response regulator PhoB</fullName>
    </submittedName>
</protein>
<dbReference type="Gene3D" id="3.40.50.2300">
    <property type="match status" value="1"/>
</dbReference>
<accession>A0A2A9E476</accession>
<dbReference type="PANTHER" id="PTHR48111">
    <property type="entry name" value="REGULATOR OF RPOS"/>
    <property type="match status" value="1"/>
</dbReference>
<keyword evidence="2" id="KW-0902">Two-component regulatory system</keyword>
<evidence type="ECO:0000256" key="1">
    <source>
        <dbReference type="ARBA" id="ARBA00022553"/>
    </source>
</evidence>
<evidence type="ECO:0000313" key="9">
    <source>
        <dbReference type="Proteomes" id="UP000225548"/>
    </source>
</evidence>
<evidence type="ECO:0000256" key="4">
    <source>
        <dbReference type="ARBA" id="ARBA00023125"/>
    </source>
</evidence>
<dbReference type="CDD" id="cd17574">
    <property type="entry name" value="REC_OmpR"/>
    <property type="match status" value="1"/>
</dbReference>
<dbReference type="GO" id="GO:0005829">
    <property type="term" value="C:cytosol"/>
    <property type="evidence" value="ECO:0007669"/>
    <property type="project" value="TreeGrafter"/>
</dbReference>
<feature type="domain" description="Response regulatory" evidence="7">
    <location>
        <begin position="6"/>
        <end position="122"/>
    </location>
</feature>
<sequence length="127" mass="13835">MASQDRVLVVDDNHDICDLVALKLTNSGFGVSQAFDGATALQTARAEAFDLIILDVMMPGMSGLDVLRALRDEAATRSTPVLMLTAKTQERDIEAGFAAGADDYITKPFSPRELLVRVRVILRRGQQ</sequence>
<dbReference type="FunFam" id="3.40.50.2300:FF:000001">
    <property type="entry name" value="DNA-binding response regulator PhoB"/>
    <property type="match status" value="1"/>
</dbReference>
<reference evidence="8 9" key="1">
    <citation type="submission" date="2017-10" db="EMBL/GenBank/DDBJ databases">
        <title>Sequencing the genomes of 1000 actinobacteria strains.</title>
        <authorList>
            <person name="Klenk H.-P."/>
        </authorList>
    </citation>
    <scope>NUCLEOTIDE SEQUENCE [LARGE SCALE GENOMIC DNA]</scope>
    <source>
        <strain evidence="8 9">DSM 18966</strain>
    </source>
</reference>
<dbReference type="PANTHER" id="PTHR48111:SF4">
    <property type="entry name" value="DNA-BINDING DUAL TRANSCRIPTIONAL REGULATOR OMPR"/>
    <property type="match status" value="1"/>
</dbReference>
<keyword evidence="3" id="KW-0805">Transcription regulation</keyword>
<organism evidence="8 9">
    <name type="scientific">Sanguibacter antarcticus</name>
    <dbReference type="NCBI Taxonomy" id="372484"/>
    <lineage>
        <taxon>Bacteria</taxon>
        <taxon>Bacillati</taxon>
        <taxon>Actinomycetota</taxon>
        <taxon>Actinomycetes</taxon>
        <taxon>Micrococcales</taxon>
        <taxon>Sanguibacteraceae</taxon>
        <taxon>Sanguibacter</taxon>
    </lineage>
</organism>
<dbReference type="PROSITE" id="PS50110">
    <property type="entry name" value="RESPONSE_REGULATORY"/>
    <property type="match status" value="1"/>
</dbReference>
<evidence type="ECO:0000313" key="8">
    <source>
        <dbReference type="EMBL" id="PFG33654.1"/>
    </source>
</evidence>
<dbReference type="GO" id="GO:0000156">
    <property type="term" value="F:phosphorelay response regulator activity"/>
    <property type="evidence" value="ECO:0007669"/>
    <property type="project" value="TreeGrafter"/>
</dbReference>
<evidence type="ECO:0000256" key="6">
    <source>
        <dbReference type="PROSITE-ProRule" id="PRU00169"/>
    </source>
</evidence>
<dbReference type="SMART" id="SM00448">
    <property type="entry name" value="REC"/>
    <property type="match status" value="1"/>
</dbReference>
<dbReference type="OrthoDB" id="3197131at2"/>
<dbReference type="RefSeq" id="WP_098454836.1">
    <property type="nucleotide sequence ID" value="NZ_PDJG01000001.1"/>
</dbReference>
<dbReference type="GO" id="GO:0032993">
    <property type="term" value="C:protein-DNA complex"/>
    <property type="evidence" value="ECO:0007669"/>
    <property type="project" value="TreeGrafter"/>
</dbReference>
<dbReference type="Proteomes" id="UP000225548">
    <property type="component" value="Unassembled WGS sequence"/>
</dbReference>
<dbReference type="AlphaFoldDB" id="A0A2A9E476"/>
<dbReference type="SUPFAM" id="SSF52172">
    <property type="entry name" value="CheY-like"/>
    <property type="match status" value="1"/>
</dbReference>
<dbReference type="InterPro" id="IPR011006">
    <property type="entry name" value="CheY-like_superfamily"/>
</dbReference>
<evidence type="ECO:0000256" key="3">
    <source>
        <dbReference type="ARBA" id="ARBA00023015"/>
    </source>
</evidence>
<evidence type="ECO:0000256" key="2">
    <source>
        <dbReference type="ARBA" id="ARBA00023012"/>
    </source>
</evidence>